<evidence type="ECO:0000256" key="8">
    <source>
        <dbReference type="ARBA" id="ARBA00023242"/>
    </source>
</evidence>
<dbReference type="Pfam" id="PF02985">
    <property type="entry name" value="HEAT"/>
    <property type="match status" value="1"/>
</dbReference>
<dbReference type="InterPro" id="IPR011989">
    <property type="entry name" value="ARM-like"/>
</dbReference>
<dbReference type="Pfam" id="PF18829">
    <property type="entry name" value="Importin_rep_6"/>
    <property type="match status" value="1"/>
</dbReference>
<organism evidence="10">
    <name type="scientific">Darwinula stevensoni</name>
    <dbReference type="NCBI Taxonomy" id="69355"/>
    <lineage>
        <taxon>Eukaryota</taxon>
        <taxon>Metazoa</taxon>
        <taxon>Ecdysozoa</taxon>
        <taxon>Arthropoda</taxon>
        <taxon>Crustacea</taxon>
        <taxon>Oligostraca</taxon>
        <taxon>Ostracoda</taxon>
        <taxon>Podocopa</taxon>
        <taxon>Podocopida</taxon>
        <taxon>Darwinulocopina</taxon>
        <taxon>Darwinuloidea</taxon>
        <taxon>Darwinulidae</taxon>
        <taxon>Darwinula</taxon>
    </lineage>
</organism>
<dbReference type="Gene3D" id="1.25.10.10">
    <property type="entry name" value="Leucine-rich Repeat Variant"/>
    <property type="match status" value="1"/>
</dbReference>
<dbReference type="PANTHER" id="PTHR10527">
    <property type="entry name" value="IMPORTIN BETA"/>
    <property type="match status" value="1"/>
</dbReference>
<dbReference type="GO" id="GO:0005737">
    <property type="term" value="C:cytoplasm"/>
    <property type="evidence" value="ECO:0007669"/>
    <property type="project" value="UniProtKB-SubCell"/>
</dbReference>
<comment type="subcellular location">
    <subcellularLocation>
        <location evidence="2">Cytoplasm</location>
    </subcellularLocation>
    <subcellularLocation>
        <location evidence="1">Nucleus</location>
    </subcellularLocation>
</comment>
<dbReference type="GO" id="GO:0005634">
    <property type="term" value="C:nucleus"/>
    <property type="evidence" value="ECO:0007669"/>
    <property type="project" value="UniProtKB-SubCell"/>
</dbReference>
<dbReference type="InterPro" id="IPR016024">
    <property type="entry name" value="ARM-type_fold"/>
</dbReference>
<dbReference type="GO" id="GO:0006606">
    <property type="term" value="P:protein import into nucleus"/>
    <property type="evidence" value="ECO:0007669"/>
    <property type="project" value="InterPro"/>
</dbReference>
<evidence type="ECO:0000256" key="5">
    <source>
        <dbReference type="ARBA" id="ARBA00022737"/>
    </source>
</evidence>
<dbReference type="Pfam" id="PF13513">
    <property type="entry name" value="HEAT_EZ"/>
    <property type="match status" value="1"/>
</dbReference>
<keyword evidence="6" id="KW-0653">Protein transport</keyword>
<dbReference type="InterPro" id="IPR040122">
    <property type="entry name" value="Importin_beta"/>
</dbReference>
<evidence type="ECO:0000259" key="9">
    <source>
        <dbReference type="SMART" id="SM01349"/>
    </source>
</evidence>
<evidence type="ECO:0000256" key="3">
    <source>
        <dbReference type="ARBA" id="ARBA00022448"/>
    </source>
</evidence>
<keyword evidence="7" id="KW-0007">Acetylation</keyword>
<evidence type="ECO:0000313" key="10">
    <source>
        <dbReference type="EMBL" id="CAD7249641.1"/>
    </source>
</evidence>
<dbReference type="SUPFAM" id="SSF48371">
    <property type="entry name" value="ARM repeat"/>
    <property type="match status" value="1"/>
</dbReference>
<dbReference type="InterPro" id="IPR000357">
    <property type="entry name" value="HEAT"/>
</dbReference>
<dbReference type="OrthoDB" id="543373at2759"/>
<dbReference type="SMART" id="SM01349">
    <property type="entry name" value="TOG"/>
    <property type="match status" value="1"/>
</dbReference>
<dbReference type="InterPro" id="IPR058584">
    <property type="entry name" value="IMB1_TNPO1-like_TPR"/>
</dbReference>
<evidence type="ECO:0000256" key="2">
    <source>
        <dbReference type="ARBA" id="ARBA00004496"/>
    </source>
</evidence>
<evidence type="ECO:0000313" key="11">
    <source>
        <dbReference type="Proteomes" id="UP000677054"/>
    </source>
</evidence>
<name>A0A7R9A8U8_9CRUS</name>
<dbReference type="Pfam" id="PF18808">
    <property type="entry name" value="Importin_rep_4"/>
    <property type="match status" value="1"/>
</dbReference>
<evidence type="ECO:0000256" key="4">
    <source>
        <dbReference type="ARBA" id="ARBA00022490"/>
    </source>
</evidence>
<keyword evidence="11" id="KW-1185">Reference proteome</keyword>
<dbReference type="InterPro" id="IPR057672">
    <property type="entry name" value="TPR_IPO4/5"/>
</dbReference>
<keyword evidence="3" id="KW-0813">Transport</keyword>
<evidence type="ECO:0000256" key="6">
    <source>
        <dbReference type="ARBA" id="ARBA00022927"/>
    </source>
</evidence>
<keyword evidence="5" id="KW-0677">Repeat</keyword>
<dbReference type="InterPro" id="IPR041389">
    <property type="entry name" value="Importin_rep_6"/>
</dbReference>
<feature type="domain" description="TOG" evidence="9">
    <location>
        <begin position="211"/>
        <end position="460"/>
    </location>
</feature>
<keyword evidence="4" id="KW-0963">Cytoplasm</keyword>
<dbReference type="Proteomes" id="UP000677054">
    <property type="component" value="Unassembled WGS sequence"/>
</dbReference>
<evidence type="ECO:0000256" key="1">
    <source>
        <dbReference type="ARBA" id="ARBA00004123"/>
    </source>
</evidence>
<dbReference type="InterPro" id="IPR041653">
    <property type="entry name" value="Importin_rep_4"/>
</dbReference>
<evidence type="ECO:0000256" key="7">
    <source>
        <dbReference type="ARBA" id="ARBA00022990"/>
    </source>
</evidence>
<dbReference type="AlphaFoldDB" id="A0A7R9A8U8"/>
<accession>A0A7R9A8U8</accession>
<proteinExistence type="predicted"/>
<dbReference type="Pfam" id="PF25574">
    <property type="entry name" value="TPR_IMB1"/>
    <property type="match status" value="1"/>
</dbReference>
<dbReference type="EMBL" id="LR901934">
    <property type="protein sequence ID" value="CAD7249641.1"/>
    <property type="molecule type" value="Genomic_DNA"/>
</dbReference>
<dbReference type="EMBL" id="CAJPEV010002417">
    <property type="protein sequence ID" value="CAG0896808.1"/>
    <property type="molecule type" value="Genomic_DNA"/>
</dbReference>
<reference evidence="10" key="1">
    <citation type="submission" date="2020-11" db="EMBL/GenBank/DDBJ databases">
        <authorList>
            <person name="Tran Van P."/>
        </authorList>
    </citation>
    <scope>NUCLEOTIDE SEQUENCE</scope>
</reference>
<dbReference type="GO" id="GO:0000226">
    <property type="term" value="P:microtubule cytoskeleton organization"/>
    <property type="evidence" value="ECO:0007669"/>
    <property type="project" value="UniProtKB-ARBA"/>
</dbReference>
<gene>
    <name evidence="10" type="ORF">DSTB1V02_LOCUS9429</name>
</gene>
<dbReference type="Pfam" id="PF25780">
    <property type="entry name" value="TPR_IPO5"/>
    <property type="match status" value="1"/>
</dbReference>
<dbReference type="InterPro" id="IPR034085">
    <property type="entry name" value="TOG"/>
</dbReference>
<protein>
    <recommendedName>
        <fullName evidence="9">TOG domain-containing protein</fullName>
    </recommendedName>
</protein>
<keyword evidence="8" id="KW-0539">Nucleus</keyword>
<sequence>MNSTSAFLKENALHIFHVVPGIFGNQQSQYLEMIKQMLIHSLNDNEWEVQLVATKALSAFLLDNEEDTRTMAAFGDALPLMLNVVGKSIYNPEEDDTMLKCLIDIAESIPKYLRPQALPVMEMCIKILADPEITDPTRHLALEVVVTLCETAPGMVRKLGKKIVPSLMLETLKMASDLEEDEEWNNADEAQDDDEESNSVVAEMALDRIACGLGGKTVLPHVMETIPGMLSSSRWQERYAALMAISSVGEGCHKQMESLLPELMGGILRFLQDPHPRVRHACCNAIGQMATDFSPTFEKKFADKVVPGLLLLLKNDPNPRVQAHAGAALVNFSEECPKPILSIHLMDLMSCLEEVLSAKLQELVSKGTKLVLEQVVTTIASVADTVEDKFVPFYDRFMPYLKYIIQNAMSAELRLLRGKTIECISLIGLAVGAEKFLPDASEVMNLLLKTQGAVGAGDAPDITDDDPQMSYMISAWARICKILGKQFTQYLPLVMGPVIKAASIKPEITMLDADEMEAAGGDDDDWQYISLGEHQNLGIRTSGLEDKANACQMLVCYARELKEGFAPYAREVLNLMVPLLKFLFHEGVRSAAADSLPALLESAKLNPETQGQVVEMWTYTCPELLKAIENENEGEVLSDLLGSLAKCIEVLGSGCLNEEAMREIFRLLDKTLKEHFQKASERLQQRSDEDYDEVIEEQLREENEDDVYILTKVADVLHSLFLVYRESLYSYFDQILPHFVHLLQSERPPADRQWGICIFDDLIEFTGPSAVKYREYFIHPLLTYIHDNNVEVRQAAAYGLGVLAHHGGEAFATTCAQAIPLLTQVIAAAESRSPENAPATENAISAVAKILKYHASVVDVNTILPIWLSWLPTYEDVEESPHIYGYLLDLMEANHPVVLGLNNANLPHLICILAEALHREAVNKEDPTYLRIKNIIHQVLSNSDLAHACSEVLNQDQKDALQKL</sequence>